<reference evidence="6" key="1">
    <citation type="journal article" date="2013" name="Sci. Rep.">
        <title>Metagenomics uncovers a new group of low GC and ultra-small marine Actinobacteria.</title>
        <authorList>
            <person name="Ghai R."/>
            <person name="Mizuno C.M."/>
            <person name="Picazo A."/>
            <person name="Camacho A."/>
            <person name="Rodriguez-Valera F."/>
        </authorList>
    </citation>
    <scope>NUCLEOTIDE SEQUENCE</scope>
</reference>
<dbReference type="InterPro" id="IPR013118">
    <property type="entry name" value="Mannitol_DH_C"/>
</dbReference>
<accession>S5DVF6</accession>
<feature type="domain" description="Mannitol dehydrogenase C-terminal" evidence="5">
    <location>
        <begin position="192"/>
        <end position="305"/>
    </location>
</feature>
<dbReference type="InterPro" id="IPR036291">
    <property type="entry name" value="NAD(P)-bd_dom_sf"/>
</dbReference>
<evidence type="ECO:0000259" key="5">
    <source>
        <dbReference type="Pfam" id="PF08125"/>
    </source>
</evidence>
<evidence type="ECO:0000313" key="6">
    <source>
        <dbReference type="EMBL" id="AGQ18912.1"/>
    </source>
</evidence>
<dbReference type="PANTHER" id="PTHR30524:SF0">
    <property type="entry name" value="ALTRONATE OXIDOREDUCTASE-RELATED"/>
    <property type="match status" value="1"/>
</dbReference>
<dbReference type="InterPro" id="IPR013131">
    <property type="entry name" value="Mannitol_DH_N"/>
</dbReference>
<evidence type="ECO:0000256" key="2">
    <source>
        <dbReference type="ARBA" id="ARBA00023027"/>
    </source>
</evidence>
<sequence>MKKAVHFGAGNIGRGFIAPVLQENEYEVIFVDINNELIQQINNLNQYNVTSLSLENSTNKIVENVYGIDLNDNSKLKEKISEADLITTSVGPKFVSDIFTNISKINTDKKQAFIAFENMYRASTNNSNKRYRDQLILIDAVVDKIVPPQKTISLDVVVEEYGSIILDKEVNSKPLNESDIVSYRNYENEFYKKLWLLNGLHLKLAYFGLSKNFSFIHEVFSSESGRNFASQSIDSLATAYNLYSKSNENLEKFKEIILSRFSLPELQDEVARVARNPEIKFSINERFEKPLSYLISENKDIETFKTILNIIFENNFEEVEGFSDFKSNQLSKGKSSFYNEFWNIDSYSKKYIDGLGI</sequence>
<feature type="domain" description="Mannitol dehydrogenase N-terminal" evidence="4">
    <location>
        <begin position="3"/>
        <end position="170"/>
    </location>
</feature>
<dbReference type="SUPFAM" id="SSF51735">
    <property type="entry name" value="NAD(P)-binding Rossmann-fold domains"/>
    <property type="match status" value="1"/>
</dbReference>
<dbReference type="Gene3D" id="3.40.50.720">
    <property type="entry name" value="NAD(P)-binding Rossmann-like Domain"/>
    <property type="match status" value="1"/>
</dbReference>
<evidence type="ECO:0000256" key="3">
    <source>
        <dbReference type="ARBA" id="ARBA00048615"/>
    </source>
</evidence>
<organism evidence="6">
    <name type="scientific">Candidatus Actinomarina minuta</name>
    <dbReference type="NCBI Taxonomy" id="1389454"/>
    <lineage>
        <taxon>Bacteria</taxon>
        <taxon>Bacillati</taxon>
        <taxon>Actinomycetota</taxon>
        <taxon>Actinomycetes</taxon>
        <taxon>Candidatus Actinomarinidae</taxon>
        <taxon>Candidatus Actinomarinales</taxon>
        <taxon>Candidatus Actinomarineae</taxon>
        <taxon>Candidatus Actinomarinaceae</taxon>
        <taxon>Candidatus Actinomarina</taxon>
    </lineage>
</organism>
<dbReference type="Pfam" id="PF08125">
    <property type="entry name" value="Mannitol_dh_C"/>
    <property type="match status" value="1"/>
</dbReference>
<dbReference type="PANTHER" id="PTHR30524">
    <property type="entry name" value="MANNITOL-1-PHOSPHATE 5-DEHYDROGENASE"/>
    <property type="match status" value="1"/>
</dbReference>
<proteinExistence type="predicted"/>
<dbReference type="GO" id="GO:0008926">
    <property type="term" value="F:mannitol-1-phosphate 5-dehydrogenase activity"/>
    <property type="evidence" value="ECO:0007669"/>
    <property type="project" value="UniProtKB-EC"/>
</dbReference>
<dbReference type="GO" id="GO:0005829">
    <property type="term" value="C:cytosol"/>
    <property type="evidence" value="ECO:0007669"/>
    <property type="project" value="TreeGrafter"/>
</dbReference>
<dbReference type="EMBL" id="KC811116">
    <property type="protein sequence ID" value="AGQ18912.1"/>
    <property type="molecule type" value="Genomic_DNA"/>
</dbReference>
<name>S5DVF6_9ACTN</name>
<dbReference type="Gene3D" id="1.10.1040.10">
    <property type="entry name" value="N-(1-d-carboxylethyl)-l-norvaline Dehydrogenase, domain 2"/>
    <property type="match status" value="1"/>
</dbReference>
<keyword evidence="2" id="KW-0520">NAD</keyword>
<keyword evidence="1" id="KW-0560">Oxidoreductase</keyword>
<dbReference type="Pfam" id="PF01232">
    <property type="entry name" value="Mannitol_dh"/>
    <property type="match status" value="1"/>
</dbReference>
<dbReference type="AlphaFoldDB" id="S5DVF6"/>
<dbReference type="SUPFAM" id="SSF48179">
    <property type="entry name" value="6-phosphogluconate dehydrogenase C-terminal domain-like"/>
    <property type="match status" value="1"/>
</dbReference>
<evidence type="ECO:0000256" key="1">
    <source>
        <dbReference type="ARBA" id="ARBA00023002"/>
    </source>
</evidence>
<dbReference type="InterPro" id="IPR013328">
    <property type="entry name" value="6PGD_dom2"/>
</dbReference>
<comment type="catalytic activity">
    <reaction evidence="3">
        <text>D-mannitol 1-phosphate + NAD(+) = beta-D-fructose 6-phosphate + NADH + H(+)</text>
        <dbReference type="Rhea" id="RHEA:19661"/>
        <dbReference type="ChEBI" id="CHEBI:15378"/>
        <dbReference type="ChEBI" id="CHEBI:57540"/>
        <dbReference type="ChEBI" id="CHEBI:57634"/>
        <dbReference type="ChEBI" id="CHEBI:57945"/>
        <dbReference type="ChEBI" id="CHEBI:61381"/>
        <dbReference type="EC" id="1.1.1.17"/>
    </reaction>
</comment>
<protein>
    <submittedName>
        <fullName evidence="6">MedDCM-OCT-S28-C70-cds5</fullName>
    </submittedName>
</protein>
<dbReference type="InterPro" id="IPR008927">
    <property type="entry name" value="6-PGluconate_DH-like_C_sf"/>
</dbReference>
<dbReference type="GO" id="GO:0019592">
    <property type="term" value="P:mannitol catabolic process"/>
    <property type="evidence" value="ECO:0007669"/>
    <property type="project" value="TreeGrafter"/>
</dbReference>
<evidence type="ECO:0000259" key="4">
    <source>
        <dbReference type="Pfam" id="PF01232"/>
    </source>
</evidence>